<dbReference type="OrthoDB" id="5313079at2759"/>
<accession>A0A0U1LUJ5</accession>
<organism evidence="2 3">
    <name type="scientific">Talaromyces islandicus</name>
    <name type="common">Penicillium islandicum</name>
    <dbReference type="NCBI Taxonomy" id="28573"/>
    <lineage>
        <taxon>Eukaryota</taxon>
        <taxon>Fungi</taxon>
        <taxon>Dikarya</taxon>
        <taxon>Ascomycota</taxon>
        <taxon>Pezizomycotina</taxon>
        <taxon>Eurotiomycetes</taxon>
        <taxon>Eurotiomycetidae</taxon>
        <taxon>Eurotiales</taxon>
        <taxon>Trichocomaceae</taxon>
        <taxon>Talaromyces</taxon>
        <taxon>Talaromyces sect. Islandici</taxon>
    </lineage>
</organism>
<evidence type="ECO:0000256" key="1">
    <source>
        <dbReference type="SAM" id="MobiDB-lite"/>
    </source>
</evidence>
<proteinExistence type="predicted"/>
<dbReference type="SUPFAM" id="SSF48097">
    <property type="entry name" value="Regulator of G-protein signaling, RGS"/>
    <property type="match status" value="1"/>
</dbReference>
<evidence type="ECO:0000313" key="2">
    <source>
        <dbReference type="EMBL" id="CRG86301.1"/>
    </source>
</evidence>
<dbReference type="Proteomes" id="UP000054383">
    <property type="component" value="Unassembled WGS sequence"/>
</dbReference>
<dbReference type="InterPro" id="IPR036305">
    <property type="entry name" value="RGS_sf"/>
</dbReference>
<feature type="region of interest" description="Disordered" evidence="1">
    <location>
        <begin position="1"/>
        <end position="59"/>
    </location>
</feature>
<dbReference type="EMBL" id="CVMT01000002">
    <property type="protein sequence ID" value="CRG86301.1"/>
    <property type="molecule type" value="Genomic_DNA"/>
</dbReference>
<reference evidence="2 3" key="1">
    <citation type="submission" date="2015-04" db="EMBL/GenBank/DDBJ databases">
        <authorList>
            <person name="Syromyatnikov M.Y."/>
            <person name="Popov V.N."/>
        </authorList>
    </citation>
    <scope>NUCLEOTIDE SEQUENCE [LARGE SCALE GENOMIC DNA]</scope>
    <source>
        <strain evidence="2">WF-38-12</strain>
    </source>
</reference>
<evidence type="ECO:0000313" key="3">
    <source>
        <dbReference type="Proteomes" id="UP000054383"/>
    </source>
</evidence>
<protein>
    <recommendedName>
        <fullName evidence="4">RGS domain-containing protein</fullName>
    </recommendedName>
</protein>
<sequence length="316" mass="35927">MFHQKWPAPPFSGKLRKILDRSVTPDPSKDVNEQTELPVETNARPLSPSSATPQNPPRHIREHHSFAETNSQAAFSHALHHEFNDLFFFACNKTFSGENVLFLRLVQCWKACWSLMISLNTDETRTIRQCADIDTECPLRRKVFSVAVEMYYDFINPSTARRLLLNLEYGLAAPLETVLGDAARTIPTGIEHERATAVAPFVTPDGQEDMAGYSHLLGLWWDLVSNTDESSNNNNEENLHEKPLPALPNNTSPTHSFHLLKMESRVSQAAVIPEAFCRDIFDKVESSVYLMVLRDTFPKYVSWRKLKDAESGNQNW</sequence>
<dbReference type="AlphaFoldDB" id="A0A0U1LUJ5"/>
<gene>
    <name evidence="2" type="ORF">PISL3812_03306</name>
</gene>
<name>A0A0U1LUJ5_TALIS</name>
<keyword evidence="3" id="KW-1185">Reference proteome</keyword>
<evidence type="ECO:0008006" key="4">
    <source>
        <dbReference type="Google" id="ProtNLM"/>
    </source>
</evidence>